<dbReference type="GeneID" id="64696271"/>
<evidence type="ECO:0000256" key="1">
    <source>
        <dbReference type="SAM" id="SignalP"/>
    </source>
</evidence>
<dbReference type="RefSeq" id="XP_041289204.1">
    <property type="nucleotide sequence ID" value="XM_041434012.1"/>
</dbReference>
<dbReference type="Proteomes" id="UP000823399">
    <property type="component" value="Unassembled WGS sequence"/>
</dbReference>
<dbReference type="EMBL" id="JABBWM010000057">
    <property type="protein sequence ID" value="KAG2099556.1"/>
    <property type="molecule type" value="Genomic_DNA"/>
</dbReference>
<feature type="chain" id="PRO_5040287195" evidence="1">
    <location>
        <begin position="20"/>
        <end position="181"/>
    </location>
</feature>
<evidence type="ECO:0000313" key="3">
    <source>
        <dbReference type="Proteomes" id="UP000823399"/>
    </source>
</evidence>
<feature type="signal peptide" evidence="1">
    <location>
        <begin position="1"/>
        <end position="19"/>
    </location>
</feature>
<keyword evidence="1" id="KW-0732">Signal</keyword>
<proteinExistence type="predicted"/>
<evidence type="ECO:0000313" key="2">
    <source>
        <dbReference type="EMBL" id="KAG2099556.1"/>
    </source>
</evidence>
<reference evidence="2" key="1">
    <citation type="journal article" date="2020" name="New Phytol.">
        <title>Comparative genomics reveals dynamic genome evolution in host specialist ectomycorrhizal fungi.</title>
        <authorList>
            <person name="Lofgren L.A."/>
            <person name="Nguyen N.H."/>
            <person name="Vilgalys R."/>
            <person name="Ruytinx J."/>
            <person name="Liao H.L."/>
            <person name="Branco S."/>
            <person name="Kuo A."/>
            <person name="LaButti K."/>
            <person name="Lipzen A."/>
            <person name="Andreopoulos W."/>
            <person name="Pangilinan J."/>
            <person name="Riley R."/>
            <person name="Hundley H."/>
            <person name="Na H."/>
            <person name="Barry K."/>
            <person name="Grigoriev I.V."/>
            <person name="Stajich J.E."/>
            <person name="Kennedy P.G."/>
        </authorList>
    </citation>
    <scope>NUCLEOTIDE SEQUENCE</scope>
    <source>
        <strain evidence="2">FC423</strain>
    </source>
</reference>
<dbReference type="OrthoDB" id="2680724at2759"/>
<accession>A0A9P7F1A8</accession>
<keyword evidence="3" id="KW-1185">Reference proteome</keyword>
<dbReference type="AlphaFoldDB" id="A0A9P7F1A8"/>
<organism evidence="2 3">
    <name type="scientific">Suillus discolor</name>
    <dbReference type="NCBI Taxonomy" id="1912936"/>
    <lineage>
        <taxon>Eukaryota</taxon>
        <taxon>Fungi</taxon>
        <taxon>Dikarya</taxon>
        <taxon>Basidiomycota</taxon>
        <taxon>Agaricomycotina</taxon>
        <taxon>Agaricomycetes</taxon>
        <taxon>Agaricomycetidae</taxon>
        <taxon>Boletales</taxon>
        <taxon>Suillineae</taxon>
        <taxon>Suillaceae</taxon>
        <taxon>Suillus</taxon>
    </lineage>
</organism>
<sequence length="181" mass="20573">MSNWLQIVHTFLMLRLCQASDSSPLENIVQLISGEFRGYRRYIQDKESDPSFHVALEQYMASPHATTVREAGSAAIRAYEEAVATATHTYEEAVRTAVHPYQGKLPSWITKLSFESFKRKAKKAKESFEWSQAKEKESLCSRAKVELIEAVLEIALNHHLLQHTIMITDALVWRGVEVPGL</sequence>
<name>A0A9P7F1A8_9AGAM</name>
<gene>
    <name evidence="2" type="ORF">F5147DRAFT_655756</name>
</gene>
<comment type="caution">
    <text evidence="2">The sequence shown here is derived from an EMBL/GenBank/DDBJ whole genome shotgun (WGS) entry which is preliminary data.</text>
</comment>
<protein>
    <submittedName>
        <fullName evidence="2">Uncharacterized protein</fullName>
    </submittedName>
</protein>